<keyword evidence="4 14" id="KW-0732">Signal</keyword>
<evidence type="ECO:0000256" key="14">
    <source>
        <dbReference type="SAM" id="SignalP"/>
    </source>
</evidence>
<dbReference type="Pfam" id="PF22843">
    <property type="entry name" value="CATSPERE_NTD2"/>
    <property type="match status" value="1"/>
</dbReference>
<evidence type="ECO:0000256" key="11">
    <source>
        <dbReference type="ARBA" id="ARBA00023273"/>
    </source>
</evidence>
<feature type="domain" description="CATSPERE first N-terminal" evidence="15">
    <location>
        <begin position="8"/>
        <end position="97"/>
    </location>
</feature>
<evidence type="ECO:0000259" key="15">
    <source>
        <dbReference type="Pfam" id="PF22841"/>
    </source>
</evidence>
<gene>
    <name evidence="21" type="primary">CATSPERE</name>
</gene>
<keyword evidence="9" id="KW-1015">Disulfide bond</keyword>
<dbReference type="GO" id="GO:0048240">
    <property type="term" value="P:sperm capacitation"/>
    <property type="evidence" value="ECO:0007669"/>
    <property type="project" value="TreeGrafter"/>
</dbReference>
<comment type="similarity">
    <text evidence="1">Belongs to the CATSPERD family.</text>
</comment>
<evidence type="ECO:0000256" key="8">
    <source>
        <dbReference type="ARBA" id="ARBA00023136"/>
    </source>
</evidence>
<evidence type="ECO:0000256" key="10">
    <source>
        <dbReference type="ARBA" id="ARBA00023180"/>
    </source>
</evidence>
<feature type="transmembrane region" description="Helical" evidence="13">
    <location>
        <begin position="904"/>
        <end position="927"/>
    </location>
</feature>
<proteinExistence type="inferred from homology"/>
<evidence type="ECO:0000259" key="19">
    <source>
        <dbReference type="Pfam" id="PF22850"/>
    </source>
</evidence>
<dbReference type="InterPro" id="IPR053818">
    <property type="entry name" value="CATSPERE_NTD1"/>
</dbReference>
<evidence type="ECO:0000256" key="4">
    <source>
        <dbReference type="ARBA" id="ARBA00022729"/>
    </source>
</evidence>
<dbReference type="eggNOG" id="ENOG502R8SD">
    <property type="taxonomic scope" value="Eukaryota"/>
</dbReference>
<feature type="domain" description="CATSPERE beta-propeller" evidence="17">
    <location>
        <begin position="230"/>
        <end position="577"/>
    </location>
</feature>
<dbReference type="OrthoDB" id="5968869at2759"/>
<evidence type="ECO:0000313" key="21">
    <source>
        <dbReference type="RefSeq" id="XP_007534982.2"/>
    </source>
</evidence>
<dbReference type="InterPro" id="IPR053816">
    <property type="entry name" value="CATSPERE_beta-prop"/>
</dbReference>
<keyword evidence="10" id="KW-0325">Glycoprotein</keyword>
<dbReference type="GeneID" id="103124215"/>
<keyword evidence="6 13" id="KW-1133">Transmembrane helix</keyword>
<dbReference type="InterPro" id="IPR053814">
    <property type="entry name" value="CATSPERD/E_C"/>
</dbReference>
<dbReference type="Proteomes" id="UP001652624">
    <property type="component" value="Chromosome 6"/>
</dbReference>
<dbReference type="InterPro" id="IPR053815">
    <property type="entry name" value="CATSPERE_Ig-like"/>
</dbReference>
<evidence type="ECO:0000259" key="16">
    <source>
        <dbReference type="Pfam" id="PF22843"/>
    </source>
</evidence>
<keyword evidence="5" id="KW-0282">Flagellum</keyword>
<evidence type="ECO:0000256" key="13">
    <source>
        <dbReference type="SAM" id="Phobius"/>
    </source>
</evidence>
<dbReference type="FunCoup" id="A0A1S3AHB0">
    <property type="interactions" value="26"/>
</dbReference>
<accession>A0A1S3AHB0</accession>
<dbReference type="GO" id="GO:0030317">
    <property type="term" value="P:flagellated sperm motility"/>
    <property type="evidence" value="ECO:0007669"/>
    <property type="project" value="TreeGrafter"/>
</dbReference>
<keyword evidence="7" id="KW-0969">Cilium</keyword>
<evidence type="ECO:0000256" key="5">
    <source>
        <dbReference type="ARBA" id="ARBA00022846"/>
    </source>
</evidence>
<dbReference type="Pfam" id="PF22850">
    <property type="entry name" value="CATSPERD-E_C"/>
    <property type="match status" value="1"/>
</dbReference>
<dbReference type="AlphaFoldDB" id="A0A1S3AHB0"/>
<evidence type="ECO:0000256" key="7">
    <source>
        <dbReference type="ARBA" id="ARBA00023069"/>
    </source>
</evidence>
<evidence type="ECO:0000256" key="9">
    <source>
        <dbReference type="ARBA" id="ARBA00023157"/>
    </source>
</evidence>
<feature type="chain" id="PRO_5047315220" evidence="14">
    <location>
        <begin position="20"/>
        <end position="950"/>
    </location>
</feature>
<dbReference type="Pfam" id="PF22849">
    <property type="entry name" value="CATSPERE_Ig-like"/>
    <property type="match status" value="1"/>
</dbReference>
<feature type="domain" description="CATSPERE second N-terminal" evidence="16">
    <location>
        <begin position="102"/>
        <end position="187"/>
    </location>
</feature>
<comment type="subcellular location">
    <subcellularLocation>
        <location evidence="12">Cell projection</location>
        <location evidence="12">Cilium</location>
        <location evidence="12">Flagellum membrane</location>
        <topology evidence="12">Single-pass type I membrane protein</topology>
    </subcellularLocation>
</comment>
<dbReference type="InterPro" id="IPR053817">
    <property type="entry name" value="CATSPERE_NTD2"/>
</dbReference>
<protein>
    <submittedName>
        <fullName evidence="21">Cation channel sperm-associated auxiliary subunit epsilon</fullName>
    </submittedName>
</protein>
<dbReference type="InterPro" id="IPR028751">
    <property type="entry name" value="CATSPERD/E"/>
</dbReference>
<feature type="domain" description="CATSPERE Ig-like" evidence="18">
    <location>
        <begin position="587"/>
        <end position="697"/>
    </location>
</feature>
<sequence length="950" mass="110356">MSAQGVIVLLLWLSCCGSALWRYKSNSPHYSIFSTRTTILLEYEGTTFSEWSVPEACSLKNKKSPKTELRCSSPGIHAIKPIVTGPDVDDERFLLVDSSHICFHWYYKYVDHFHNLSQAVTIWIYDPESADPKELEWIADKPSLNSKILTKQLAILGQKPVIYTFLNKKLFYAENEMIDGTWRMILPMAADDVLKEIRGTQVTFQDCFIADFLFMLPIAFFTMPEIPGDLPLTAPPGSQIIADWIECLPSSGIVVSEVESYHTNNSFRTWTRIRVPPNILADAERQNVSSVVLSEDGIFFLINGILYLKSYSSFEKLGAANNIPNEIKGIISRKWCLNRFLLKFKPSRSSLAIWTRDEVYLGYEKLKFVKIFTTAGLQATLQVLQATAVYIHTVEYTVHPLEIAFFIEYHFSATKDKKIYLALYNEDSEALKWQPFLLTVSAETVLTSSFIYSAVPEFLMWDKHMIYYYYENFAFTGIIETSSKNVNLSKEAEDSTIHDIFLDYYGDIVVKMTNNIMFYFRDSSTDAIKLHLWINKNTKSIMYLNTVGYVCLLSVFNDGTTNSQEYPLKLELESAVFKLAEKCPYMAFQHNIFNLFYFMDKGKSLIFWAQIVYPENTGLRLLVDSYGPNIFEKEYSTHYEIASGYCTKTIVMNFYHNKDYGYLNNYYKQQRNTMGLVLLHIKPSEHAKSCPKSLRVFQIAVGCDPAKYLSVRGYKRDGCLQHDFYYIIKKEYLRNKTSTNLRAKYMWDEYGCPLKFNIKENFQPILELNNEDGFLEQVKVNFILWEIHGRNDYSYNYTMAQSGCLNEAQSWQSMTEQNQNLSLDEVWGPENYKPCFSYIFGKPGNLHQPYEIINSSNNNHLVWPTDHIGLYVFRVKILDPNYSFCNLSVIFAVETYGVFPSPNAYMVASVLFIIILLFFTILFLSYFHYMMIYRKYIYNPPHRNERKQSQ</sequence>
<feature type="domain" description="CATSPERD/E C-terminal" evidence="19">
    <location>
        <begin position="727"/>
        <end position="927"/>
    </location>
</feature>
<dbReference type="PANTHER" id="PTHR33722:SF3">
    <property type="entry name" value="CATION CHANNEL SPERM-ASSOCIATED AUXILIARY SUBUNIT EPSILON"/>
    <property type="match status" value="1"/>
</dbReference>
<name>A0A1S3AHB0_ERIEU</name>
<keyword evidence="20" id="KW-1185">Reference proteome</keyword>
<evidence type="ECO:0000256" key="6">
    <source>
        <dbReference type="ARBA" id="ARBA00022989"/>
    </source>
</evidence>
<dbReference type="Pfam" id="PF22841">
    <property type="entry name" value="CATSPERE_NTD1"/>
    <property type="match status" value="1"/>
</dbReference>
<organism evidence="20 21">
    <name type="scientific">Erinaceus europaeus</name>
    <name type="common">Western European hedgehog</name>
    <dbReference type="NCBI Taxonomy" id="9365"/>
    <lineage>
        <taxon>Eukaryota</taxon>
        <taxon>Metazoa</taxon>
        <taxon>Chordata</taxon>
        <taxon>Craniata</taxon>
        <taxon>Vertebrata</taxon>
        <taxon>Euteleostomi</taxon>
        <taxon>Mammalia</taxon>
        <taxon>Eutheria</taxon>
        <taxon>Laurasiatheria</taxon>
        <taxon>Eulipotyphla</taxon>
        <taxon>Erinaceidae</taxon>
        <taxon>Erinaceinae</taxon>
        <taxon>Erinaceus</taxon>
    </lineage>
</organism>
<keyword evidence="8 13" id="KW-0472">Membrane</keyword>
<dbReference type="PANTHER" id="PTHR33722">
    <property type="entry name" value="CATION CHANNEL SPERM-ASSOCIATED PROTEIN SUBUNIT DELTA-RELATED"/>
    <property type="match status" value="1"/>
</dbReference>
<evidence type="ECO:0000259" key="18">
    <source>
        <dbReference type="Pfam" id="PF22849"/>
    </source>
</evidence>
<evidence type="ECO:0000313" key="20">
    <source>
        <dbReference type="Proteomes" id="UP001652624"/>
    </source>
</evidence>
<reference evidence="21" key="1">
    <citation type="submission" date="2025-08" db="UniProtKB">
        <authorList>
            <consortium name="RefSeq"/>
        </authorList>
    </citation>
    <scope>IDENTIFICATION</scope>
</reference>
<evidence type="ECO:0000256" key="12">
    <source>
        <dbReference type="ARBA" id="ARBA00037793"/>
    </source>
</evidence>
<evidence type="ECO:0000256" key="2">
    <source>
        <dbReference type="ARBA" id="ARBA00022475"/>
    </source>
</evidence>
<evidence type="ECO:0000256" key="1">
    <source>
        <dbReference type="ARBA" id="ARBA00010246"/>
    </source>
</evidence>
<dbReference type="GO" id="GO:0097228">
    <property type="term" value="C:sperm principal piece"/>
    <property type="evidence" value="ECO:0007669"/>
    <property type="project" value="TreeGrafter"/>
</dbReference>
<dbReference type="InParanoid" id="A0A1S3AHB0"/>
<keyword evidence="3 13" id="KW-0812">Transmembrane</keyword>
<keyword evidence="2" id="KW-1003">Cell membrane</keyword>
<dbReference type="RefSeq" id="XP_007534982.2">
    <property type="nucleotide sequence ID" value="XM_007534920.2"/>
</dbReference>
<keyword evidence="11" id="KW-0966">Cell projection</keyword>
<evidence type="ECO:0000259" key="17">
    <source>
        <dbReference type="Pfam" id="PF22844"/>
    </source>
</evidence>
<feature type="signal peptide" evidence="14">
    <location>
        <begin position="1"/>
        <end position="19"/>
    </location>
</feature>
<dbReference type="GO" id="GO:0036128">
    <property type="term" value="C:CatSper complex"/>
    <property type="evidence" value="ECO:0007669"/>
    <property type="project" value="InterPro"/>
</dbReference>
<evidence type="ECO:0000256" key="3">
    <source>
        <dbReference type="ARBA" id="ARBA00022692"/>
    </source>
</evidence>
<dbReference type="Pfam" id="PF22844">
    <property type="entry name" value="Beta-prop_CATSPERE"/>
    <property type="match status" value="1"/>
</dbReference>